<dbReference type="Proteomes" id="UP000287352">
    <property type="component" value="Unassembled WGS sequence"/>
</dbReference>
<reference evidence="2" key="1">
    <citation type="submission" date="2018-12" db="EMBL/GenBank/DDBJ databases">
        <title>Tengunoibacter tsumagoiensis gen. nov., sp. nov., Dictyobacter kobayashii sp. nov., D. alpinus sp. nov., and D. joshuensis sp. nov. and description of Dictyobacteraceae fam. nov. within the order Ktedonobacterales isolated from Tengu-no-mugimeshi.</title>
        <authorList>
            <person name="Wang C.M."/>
            <person name="Zheng Y."/>
            <person name="Sakai Y."/>
            <person name="Toyoda A."/>
            <person name="Minakuchi Y."/>
            <person name="Abe K."/>
            <person name="Yokota A."/>
            <person name="Yabe S."/>
        </authorList>
    </citation>
    <scope>NUCLEOTIDE SEQUENCE [LARGE SCALE GENOMIC DNA]</scope>
    <source>
        <strain evidence="2">Uno3</strain>
    </source>
</reference>
<dbReference type="OrthoDB" id="9816034at2"/>
<evidence type="ECO:0000313" key="2">
    <source>
        <dbReference type="Proteomes" id="UP000287352"/>
    </source>
</evidence>
<sequence length="127" mass="14740">MEQTRVVLLGYERDRIDLYGSILKDEGYDVYLLYPNEANIQIMNTLMPHIVLVDVTKVHCQIGPALFQWLQEHTEIAVLFCMDRYLEAPQVIAYAGNNNETIYADPFSIDGFVEKIRHIQLKKTVLH</sequence>
<name>A0A402A6K4_9CHLR</name>
<comment type="caution">
    <text evidence="1">The sequence shown here is derived from an EMBL/GenBank/DDBJ whole genome shotgun (WGS) entry which is preliminary data.</text>
</comment>
<gene>
    <name evidence="1" type="ORF">KTT_45780</name>
</gene>
<accession>A0A402A6K4</accession>
<dbReference type="EMBL" id="BIFR01000002">
    <property type="protein sequence ID" value="GCE14719.1"/>
    <property type="molecule type" value="Genomic_DNA"/>
</dbReference>
<evidence type="ECO:0000313" key="1">
    <source>
        <dbReference type="EMBL" id="GCE14719.1"/>
    </source>
</evidence>
<dbReference type="RefSeq" id="WP_126582259.1">
    <property type="nucleotide sequence ID" value="NZ_BIFR01000002.1"/>
</dbReference>
<proteinExistence type="predicted"/>
<evidence type="ECO:0008006" key="3">
    <source>
        <dbReference type="Google" id="ProtNLM"/>
    </source>
</evidence>
<organism evidence="1 2">
    <name type="scientific">Tengunoibacter tsumagoiensis</name>
    <dbReference type="NCBI Taxonomy" id="2014871"/>
    <lineage>
        <taxon>Bacteria</taxon>
        <taxon>Bacillati</taxon>
        <taxon>Chloroflexota</taxon>
        <taxon>Ktedonobacteria</taxon>
        <taxon>Ktedonobacterales</taxon>
        <taxon>Dictyobacteraceae</taxon>
        <taxon>Tengunoibacter</taxon>
    </lineage>
</organism>
<protein>
    <recommendedName>
        <fullName evidence="3">Response regulatory domain-containing protein</fullName>
    </recommendedName>
</protein>
<keyword evidence="2" id="KW-1185">Reference proteome</keyword>
<dbReference type="AlphaFoldDB" id="A0A402A6K4"/>